<dbReference type="EMBL" id="NSJF01000010">
    <property type="protein sequence ID" value="PAT32884.1"/>
    <property type="molecule type" value="Genomic_DNA"/>
</dbReference>
<sequence>MALARSPRLLHNAAMTNEAVDPQWDALWQQRWDVLNLANITHRYHRKREAFFDRAEKLTQAASAMMGLSLLGETVQQHLPIAAAVISGLSLLALVFGYSQRRQLHKELAESACALAGRIDGAPLGQLNEAMVRRWQLEMAEINRKEPPNLMGLVRVCEYEQAVVDGHPDHAPAPSWWLRIRSNFF</sequence>
<reference evidence="2 3" key="1">
    <citation type="submission" date="2017-08" db="EMBL/GenBank/DDBJ databases">
        <title>WGS of Clinical strains of the CDC Group NO-1 linked to zoonotic infections in humans.</title>
        <authorList>
            <person name="Bernier A.-M."/>
            <person name="Bernard K."/>
        </authorList>
    </citation>
    <scope>NUCLEOTIDE SEQUENCE [LARGE SCALE GENOMIC DNA]</scope>
    <source>
        <strain evidence="2 3">NML03-0146</strain>
    </source>
</reference>
<accession>A0A2A2A4H2</accession>
<keyword evidence="1" id="KW-1133">Transmembrane helix</keyword>
<dbReference type="Proteomes" id="UP000217999">
    <property type="component" value="Unassembled WGS sequence"/>
</dbReference>
<comment type="caution">
    <text evidence="2">The sequence shown here is derived from an EMBL/GenBank/DDBJ whole genome shotgun (WGS) entry which is preliminary data.</text>
</comment>
<keyword evidence="1" id="KW-0812">Transmembrane</keyword>
<keyword evidence="1" id="KW-0472">Membrane</keyword>
<evidence type="ECO:0000256" key="1">
    <source>
        <dbReference type="SAM" id="Phobius"/>
    </source>
</evidence>
<protein>
    <recommendedName>
        <fullName evidence="4">SMODS and SLOG-associating 2TM effector domain-containing protein</fullName>
    </recommendedName>
</protein>
<organism evidence="2 3">
    <name type="scientific">Vandammella animalimorsus</name>
    <dbReference type="NCBI Taxonomy" id="2029117"/>
    <lineage>
        <taxon>Bacteria</taxon>
        <taxon>Pseudomonadati</taxon>
        <taxon>Pseudomonadota</taxon>
        <taxon>Betaproteobacteria</taxon>
        <taxon>Burkholderiales</taxon>
        <taxon>Comamonadaceae</taxon>
        <taxon>Vandammella</taxon>
    </lineage>
</organism>
<evidence type="ECO:0000313" key="3">
    <source>
        <dbReference type="Proteomes" id="UP000217999"/>
    </source>
</evidence>
<feature type="transmembrane region" description="Helical" evidence="1">
    <location>
        <begin position="79"/>
        <end position="98"/>
    </location>
</feature>
<gene>
    <name evidence="2" type="ORF">CK620_13505</name>
</gene>
<dbReference type="AlphaFoldDB" id="A0A2A2A4H2"/>
<evidence type="ECO:0008006" key="4">
    <source>
        <dbReference type="Google" id="ProtNLM"/>
    </source>
</evidence>
<name>A0A2A2A4H2_9BURK</name>
<evidence type="ECO:0000313" key="2">
    <source>
        <dbReference type="EMBL" id="PAT32884.1"/>
    </source>
</evidence>
<proteinExistence type="predicted"/>